<evidence type="ECO:0000256" key="1">
    <source>
        <dbReference type="ARBA" id="ARBA00001946"/>
    </source>
</evidence>
<evidence type="ECO:0000259" key="3">
    <source>
        <dbReference type="PROSITE" id="PS51462"/>
    </source>
</evidence>
<dbReference type="GO" id="GO:0016787">
    <property type="term" value="F:hydrolase activity"/>
    <property type="evidence" value="ECO:0007669"/>
    <property type="project" value="UniProtKB-KW"/>
</dbReference>
<dbReference type="InterPro" id="IPR020084">
    <property type="entry name" value="NUDIX_hydrolase_CS"/>
</dbReference>
<protein>
    <recommendedName>
        <fullName evidence="3">Nudix hydrolase domain-containing protein</fullName>
    </recommendedName>
</protein>
<evidence type="ECO:0000313" key="5">
    <source>
        <dbReference type="Proteomes" id="UP000603865"/>
    </source>
</evidence>
<proteinExistence type="predicted"/>
<name>A0A918C0F3_9DEIO</name>
<evidence type="ECO:0000313" key="4">
    <source>
        <dbReference type="EMBL" id="GGR00596.1"/>
    </source>
</evidence>
<evidence type="ECO:0000256" key="2">
    <source>
        <dbReference type="ARBA" id="ARBA00022801"/>
    </source>
</evidence>
<dbReference type="InterPro" id="IPR000086">
    <property type="entry name" value="NUDIX_hydrolase_dom"/>
</dbReference>
<dbReference type="InterPro" id="IPR015797">
    <property type="entry name" value="NUDIX_hydrolase-like_dom_sf"/>
</dbReference>
<dbReference type="PANTHER" id="PTHR43046:SF16">
    <property type="entry name" value="ADP-RIBOSE PYROPHOSPHATASE YJHB-RELATED"/>
    <property type="match status" value="1"/>
</dbReference>
<dbReference type="PROSITE" id="PS51462">
    <property type="entry name" value="NUDIX"/>
    <property type="match status" value="1"/>
</dbReference>
<dbReference type="PANTHER" id="PTHR43046">
    <property type="entry name" value="GDP-MANNOSE MANNOSYL HYDROLASE"/>
    <property type="match status" value="1"/>
</dbReference>
<dbReference type="AlphaFoldDB" id="A0A918C0F3"/>
<reference evidence="4" key="2">
    <citation type="submission" date="2020-09" db="EMBL/GenBank/DDBJ databases">
        <authorList>
            <person name="Sun Q."/>
            <person name="Ohkuma M."/>
        </authorList>
    </citation>
    <scope>NUCLEOTIDE SEQUENCE</scope>
    <source>
        <strain evidence="4">JCM 31311</strain>
    </source>
</reference>
<keyword evidence="2" id="KW-0378">Hydrolase</keyword>
<dbReference type="EMBL" id="BMQL01000004">
    <property type="protein sequence ID" value="GGR00596.1"/>
    <property type="molecule type" value="Genomic_DNA"/>
</dbReference>
<comment type="cofactor">
    <cofactor evidence="1">
        <name>Mg(2+)</name>
        <dbReference type="ChEBI" id="CHEBI:18420"/>
    </cofactor>
</comment>
<dbReference type="Pfam" id="PF00293">
    <property type="entry name" value="NUDIX"/>
    <property type="match status" value="1"/>
</dbReference>
<feature type="domain" description="Nudix hydrolase" evidence="3">
    <location>
        <begin position="40"/>
        <end position="169"/>
    </location>
</feature>
<comment type="caution">
    <text evidence="4">The sequence shown here is derived from an EMBL/GenBank/DDBJ whole genome shotgun (WGS) entry which is preliminary data.</text>
</comment>
<reference evidence="4" key="1">
    <citation type="journal article" date="2014" name="Int. J. Syst. Evol. Microbiol.">
        <title>Complete genome sequence of Corynebacterium casei LMG S-19264T (=DSM 44701T), isolated from a smear-ripened cheese.</title>
        <authorList>
            <consortium name="US DOE Joint Genome Institute (JGI-PGF)"/>
            <person name="Walter F."/>
            <person name="Albersmeier A."/>
            <person name="Kalinowski J."/>
            <person name="Ruckert C."/>
        </authorList>
    </citation>
    <scope>NUCLEOTIDE SEQUENCE</scope>
    <source>
        <strain evidence="4">JCM 31311</strain>
    </source>
</reference>
<dbReference type="Gene3D" id="3.90.79.10">
    <property type="entry name" value="Nucleoside Triphosphate Pyrophosphohydrolase"/>
    <property type="match status" value="1"/>
</dbReference>
<accession>A0A918C0F3</accession>
<dbReference type="SUPFAM" id="SSF55811">
    <property type="entry name" value="Nudix"/>
    <property type="match status" value="1"/>
</dbReference>
<keyword evidence="5" id="KW-1185">Reference proteome</keyword>
<gene>
    <name evidence="4" type="ORF">GCM10008957_11780</name>
</gene>
<dbReference type="Proteomes" id="UP000603865">
    <property type="component" value="Unassembled WGS sequence"/>
</dbReference>
<sequence>MFSARFWQAPPVTQRQCRAFAAVKETAYGYTLFMSSSADPTFHLVSWLILRRSDGRILLGRRAGVSYGEGCWGLPGGHVLDTETLAQAAARETLEEVGLTVNAADLTPLGMVRYVDAGVRGADFFFLAERWEGEPYPVSECSEVGWFEPDQLPADALPWLADTLRRQLSGEEPWLSESVEGI</sequence>
<organism evidence="4 5">
    <name type="scientific">Deinococcus ruber</name>
    <dbReference type="NCBI Taxonomy" id="1848197"/>
    <lineage>
        <taxon>Bacteria</taxon>
        <taxon>Thermotogati</taxon>
        <taxon>Deinococcota</taxon>
        <taxon>Deinococci</taxon>
        <taxon>Deinococcales</taxon>
        <taxon>Deinococcaceae</taxon>
        <taxon>Deinococcus</taxon>
    </lineage>
</organism>
<dbReference type="PROSITE" id="PS00893">
    <property type="entry name" value="NUDIX_BOX"/>
    <property type="match status" value="1"/>
</dbReference>